<keyword evidence="3" id="KW-1185">Reference proteome</keyword>
<feature type="compositionally biased region" description="Basic and acidic residues" evidence="1">
    <location>
        <begin position="12"/>
        <end position="29"/>
    </location>
</feature>
<reference evidence="2" key="1">
    <citation type="submission" date="2021-04" db="EMBL/GenBank/DDBJ databases">
        <authorList>
            <person name="Yoon J."/>
        </authorList>
    </citation>
    <scope>NUCLEOTIDE SEQUENCE</scope>
    <source>
        <strain evidence="2">KMU-90</strain>
    </source>
</reference>
<organism evidence="2 3">
    <name type="scientific">Thetidibacter halocola</name>
    <dbReference type="NCBI Taxonomy" id="2827239"/>
    <lineage>
        <taxon>Bacteria</taxon>
        <taxon>Pseudomonadati</taxon>
        <taxon>Pseudomonadota</taxon>
        <taxon>Alphaproteobacteria</taxon>
        <taxon>Rhodobacterales</taxon>
        <taxon>Roseobacteraceae</taxon>
        <taxon>Thetidibacter</taxon>
    </lineage>
</organism>
<evidence type="ECO:0000313" key="3">
    <source>
        <dbReference type="Proteomes" id="UP000681356"/>
    </source>
</evidence>
<dbReference type="RefSeq" id="WP_212535133.1">
    <property type="nucleotide sequence ID" value="NZ_JAGTUU010000001.1"/>
</dbReference>
<protein>
    <submittedName>
        <fullName evidence="2">Uncharacterized protein</fullName>
    </submittedName>
</protein>
<name>A0A8J7WDK1_9RHOB</name>
<sequence>MFTPFDTAHLTHTADRHGAADAATREANRQRRAARRAAFHAFVAQVFAQAPRHAAPVKPVTTRV</sequence>
<proteinExistence type="predicted"/>
<dbReference type="Proteomes" id="UP000681356">
    <property type="component" value="Unassembled WGS sequence"/>
</dbReference>
<evidence type="ECO:0000313" key="2">
    <source>
        <dbReference type="EMBL" id="MBS0123178.1"/>
    </source>
</evidence>
<feature type="region of interest" description="Disordered" evidence="1">
    <location>
        <begin position="1"/>
        <end position="31"/>
    </location>
</feature>
<dbReference type="EMBL" id="JAGTUU010000001">
    <property type="protein sequence ID" value="MBS0123178.1"/>
    <property type="molecule type" value="Genomic_DNA"/>
</dbReference>
<accession>A0A8J7WDK1</accession>
<evidence type="ECO:0000256" key="1">
    <source>
        <dbReference type="SAM" id="MobiDB-lite"/>
    </source>
</evidence>
<gene>
    <name evidence="2" type="ORF">KB874_03440</name>
</gene>
<comment type="caution">
    <text evidence="2">The sequence shown here is derived from an EMBL/GenBank/DDBJ whole genome shotgun (WGS) entry which is preliminary data.</text>
</comment>
<dbReference type="AlphaFoldDB" id="A0A8J7WDK1"/>